<proteinExistence type="predicted"/>
<feature type="non-terminal residue" evidence="2">
    <location>
        <position position="90"/>
    </location>
</feature>
<comment type="caution">
    <text evidence="2">The sequence shown here is derived from an EMBL/GenBank/DDBJ whole genome shotgun (WGS) entry which is preliminary data.</text>
</comment>
<evidence type="ECO:0000256" key="1">
    <source>
        <dbReference type="SAM" id="MobiDB-lite"/>
    </source>
</evidence>
<dbReference type="EMBL" id="BKCJ011831068">
    <property type="protein sequence ID" value="GFD56576.1"/>
    <property type="molecule type" value="Genomic_DNA"/>
</dbReference>
<sequence>RNLSKEFEYFSSNSTYEVNASSTLVTAVGPNSTTSTNIFSAVCPSNNAVSSTFGLDGKSSYVDPSQYPNDPDMPALEDITYSDEEEDVGA</sequence>
<feature type="non-terminal residue" evidence="2">
    <location>
        <position position="1"/>
    </location>
</feature>
<protein>
    <submittedName>
        <fullName evidence="2">Uncharacterized protein</fullName>
    </submittedName>
</protein>
<dbReference type="AlphaFoldDB" id="A0A699XFE7"/>
<gene>
    <name evidence="2" type="ORF">Tci_928545</name>
</gene>
<accession>A0A699XFE7</accession>
<evidence type="ECO:0000313" key="2">
    <source>
        <dbReference type="EMBL" id="GFD56576.1"/>
    </source>
</evidence>
<reference evidence="2" key="1">
    <citation type="journal article" date="2019" name="Sci. Rep.">
        <title>Draft genome of Tanacetum cinerariifolium, the natural source of mosquito coil.</title>
        <authorList>
            <person name="Yamashiro T."/>
            <person name="Shiraishi A."/>
            <person name="Satake H."/>
            <person name="Nakayama K."/>
        </authorList>
    </citation>
    <scope>NUCLEOTIDE SEQUENCE</scope>
</reference>
<feature type="region of interest" description="Disordered" evidence="1">
    <location>
        <begin position="59"/>
        <end position="90"/>
    </location>
</feature>
<organism evidence="2">
    <name type="scientific">Tanacetum cinerariifolium</name>
    <name type="common">Dalmatian daisy</name>
    <name type="synonym">Chrysanthemum cinerariifolium</name>
    <dbReference type="NCBI Taxonomy" id="118510"/>
    <lineage>
        <taxon>Eukaryota</taxon>
        <taxon>Viridiplantae</taxon>
        <taxon>Streptophyta</taxon>
        <taxon>Embryophyta</taxon>
        <taxon>Tracheophyta</taxon>
        <taxon>Spermatophyta</taxon>
        <taxon>Magnoliopsida</taxon>
        <taxon>eudicotyledons</taxon>
        <taxon>Gunneridae</taxon>
        <taxon>Pentapetalae</taxon>
        <taxon>asterids</taxon>
        <taxon>campanulids</taxon>
        <taxon>Asterales</taxon>
        <taxon>Asteraceae</taxon>
        <taxon>Asteroideae</taxon>
        <taxon>Anthemideae</taxon>
        <taxon>Anthemidinae</taxon>
        <taxon>Tanacetum</taxon>
    </lineage>
</organism>
<name>A0A699XFE7_TANCI</name>
<feature type="compositionally biased region" description="Acidic residues" evidence="1">
    <location>
        <begin position="80"/>
        <end position="90"/>
    </location>
</feature>